<dbReference type="Gene3D" id="3.60.40.10">
    <property type="entry name" value="PPM-type phosphatase domain"/>
    <property type="match status" value="1"/>
</dbReference>
<dbReference type="Gene3D" id="1.10.510.10">
    <property type="entry name" value="Transferase(Phosphotransferase) domain 1"/>
    <property type="match status" value="1"/>
</dbReference>
<dbReference type="Gene3D" id="3.30.200.20">
    <property type="entry name" value="Phosphorylase Kinase, domain 1"/>
    <property type="match status" value="1"/>
</dbReference>
<dbReference type="InterPro" id="IPR008271">
    <property type="entry name" value="Ser/Thr_kinase_AS"/>
</dbReference>
<dbReference type="PROSITE" id="PS00108">
    <property type="entry name" value="PROTEIN_KINASE_ST"/>
    <property type="match status" value="1"/>
</dbReference>
<evidence type="ECO:0000256" key="2">
    <source>
        <dbReference type="ARBA" id="ARBA00022741"/>
    </source>
</evidence>
<dbReference type="PROSITE" id="PS50011">
    <property type="entry name" value="PROTEIN_KINASE_DOM"/>
    <property type="match status" value="1"/>
</dbReference>
<dbReference type="Pfam" id="PF00069">
    <property type="entry name" value="Pkinase"/>
    <property type="match status" value="1"/>
</dbReference>
<evidence type="ECO:0000259" key="8">
    <source>
        <dbReference type="PROSITE" id="PS51746"/>
    </source>
</evidence>
<evidence type="ECO:0000256" key="3">
    <source>
        <dbReference type="ARBA" id="ARBA00022777"/>
    </source>
</evidence>
<feature type="compositionally biased region" description="Polar residues" evidence="5">
    <location>
        <begin position="225"/>
        <end position="243"/>
    </location>
</feature>
<feature type="domain" description="Protein kinase" evidence="7">
    <location>
        <begin position="314"/>
        <end position="578"/>
    </location>
</feature>
<dbReference type="InterPro" id="IPR001932">
    <property type="entry name" value="PPM-type_phosphatase-like_dom"/>
</dbReference>
<evidence type="ECO:0000256" key="5">
    <source>
        <dbReference type="SAM" id="MobiDB-lite"/>
    </source>
</evidence>
<dbReference type="PROSITE" id="PS51746">
    <property type="entry name" value="PPM_2"/>
    <property type="match status" value="1"/>
</dbReference>
<dbReference type="PANTHER" id="PTHR43289">
    <property type="entry name" value="MITOGEN-ACTIVATED PROTEIN KINASE KINASE KINASE 20-RELATED"/>
    <property type="match status" value="1"/>
</dbReference>
<dbReference type="EMBL" id="JBHRTD010000018">
    <property type="protein sequence ID" value="MFC3140303.1"/>
    <property type="molecule type" value="Genomic_DNA"/>
</dbReference>
<keyword evidence="4" id="KW-0067">ATP-binding</keyword>
<dbReference type="Proteomes" id="UP001595621">
    <property type="component" value="Unassembled WGS sequence"/>
</dbReference>
<reference evidence="10" key="1">
    <citation type="journal article" date="2019" name="Int. J. Syst. Evol. Microbiol.">
        <title>The Global Catalogue of Microorganisms (GCM) 10K type strain sequencing project: providing services to taxonomists for standard genome sequencing and annotation.</title>
        <authorList>
            <consortium name="The Broad Institute Genomics Platform"/>
            <consortium name="The Broad Institute Genome Sequencing Center for Infectious Disease"/>
            <person name="Wu L."/>
            <person name="Ma J."/>
        </authorList>
    </citation>
    <scope>NUCLEOTIDE SEQUENCE [LARGE SCALE GENOMIC DNA]</scope>
    <source>
        <strain evidence="10">KCTC 52277</strain>
    </source>
</reference>
<keyword evidence="10" id="KW-1185">Reference proteome</keyword>
<dbReference type="RefSeq" id="WP_248934217.1">
    <property type="nucleotide sequence ID" value="NZ_JAKILF010000001.1"/>
</dbReference>
<dbReference type="InterPro" id="IPR011009">
    <property type="entry name" value="Kinase-like_dom_sf"/>
</dbReference>
<protein>
    <submittedName>
        <fullName evidence="9">Protein phosphatase 2C domain-containing protein</fullName>
    </submittedName>
</protein>
<dbReference type="InterPro" id="IPR000719">
    <property type="entry name" value="Prot_kinase_dom"/>
</dbReference>
<comment type="caution">
    <text evidence="9">The sequence shown here is derived from an EMBL/GenBank/DDBJ whole genome shotgun (WGS) entry which is preliminary data.</text>
</comment>
<dbReference type="SMART" id="SM00331">
    <property type="entry name" value="PP2C_SIG"/>
    <property type="match status" value="1"/>
</dbReference>
<keyword evidence="6" id="KW-0812">Transmembrane</keyword>
<evidence type="ECO:0000313" key="10">
    <source>
        <dbReference type="Proteomes" id="UP001595621"/>
    </source>
</evidence>
<keyword evidence="1" id="KW-0808">Transferase</keyword>
<dbReference type="PANTHER" id="PTHR43289:SF6">
    <property type="entry name" value="SERINE_THREONINE-PROTEIN KINASE NEKL-3"/>
    <property type="match status" value="1"/>
</dbReference>
<dbReference type="CDD" id="cd00143">
    <property type="entry name" value="PP2Cc"/>
    <property type="match status" value="1"/>
</dbReference>
<keyword evidence="2" id="KW-0547">Nucleotide-binding</keyword>
<feature type="transmembrane region" description="Helical" evidence="6">
    <location>
        <begin position="595"/>
        <end position="615"/>
    </location>
</feature>
<evidence type="ECO:0000256" key="6">
    <source>
        <dbReference type="SAM" id="Phobius"/>
    </source>
</evidence>
<feature type="compositionally biased region" description="Low complexity" evidence="5">
    <location>
        <begin position="8"/>
        <end position="19"/>
    </location>
</feature>
<gene>
    <name evidence="9" type="ORF">ACFOE0_19250</name>
</gene>
<proteinExistence type="predicted"/>
<evidence type="ECO:0000256" key="1">
    <source>
        <dbReference type="ARBA" id="ARBA00022679"/>
    </source>
</evidence>
<keyword evidence="3" id="KW-0418">Kinase</keyword>
<feature type="region of interest" description="Disordered" evidence="5">
    <location>
        <begin position="225"/>
        <end position="245"/>
    </location>
</feature>
<dbReference type="SUPFAM" id="SSF81606">
    <property type="entry name" value="PP2C-like"/>
    <property type="match status" value="1"/>
</dbReference>
<keyword evidence="6" id="KW-0472">Membrane</keyword>
<dbReference type="CDD" id="cd14014">
    <property type="entry name" value="STKc_PknB_like"/>
    <property type="match status" value="1"/>
</dbReference>
<evidence type="ECO:0000313" key="9">
    <source>
        <dbReference type="EMBL" id="MFC3140303.1"/>
    </source>
</evidence>
<dbReference type="SMART" id="SM00332">
    <property type="entry name" value="PP2Cc"/>
    <property type="match status" value="1"/>
</dbReference>
<feature type="region of interest" description="Disordered" evidence="5">
    <location>
        <begin position="1"/>
        <end position="21"/>
    </location>
</feature>
<dbReference type="SUPFAM" id="SSF56112">
    <property type="entry name" value="Protein kinase-like (PK-like)"/>
    <property type="match status" value="1"/>
</dbReference>
<evidence type="ECO:0000256" key="4">
    <source>
        <dbReference type="ARBA" id="ARBA00022840"/>
    </source>
</evidence>
<keyword evidence="6" id="KW-1133">Transmembrane helix</keyword>
<dbReference type="Pfam" id="PF13672">
    <property type="entry name" value="PP2C_2"/>
    <property type="match status" value="1"/>
</dbReference>
<feature type="domain" description="PPM-type phosphatase" evidence="8">
    <location>
        <begin position="25"/>
        <end position="281"/>
    </location>
</feature>
<dbReference type="InterPro" id="IPR036457">
    <property type="entry name" value="PPM-type-like_dom_sf"/>
</dbReference>
<accession>A0ABV7GJ29</accession>
<name>A0ABV7GJ29_9GAMM</name>
<sequence>MSRDNPQTRAPTTGRAGAAHGLKVRAGGCSRAGENGPNQDAFAVSLPRRQQVLLHKGVVAAIADGVSVSGVSDRAAELAVNEFIGQYLETPPTWSVNHAAEKVLRSLNQWLYQHALQYSSRQGQLTQADSAMACAFAGVVIKSNTAYIFSVGDCRVWLYRQGQLQQLTRDHRCFAGDRYQLTRALGIDSHLQLDCQAVPLQHGDRLLLSSDGIHDSLSQTQLQHLMDGPSNTEGQNNTGSSAPSRDPLELIADAMVAQASAQTQQEKKAKQDDMSGVILAIDSLPTPNLNEFTQFMGKRLIPKPMKPGQQLDHYDIVQTLYDGSRSHLYLVHSQLDGKSYVLKAPSLNFADDPTYISAFLKEGWLGVQLNSPYIINLHPPSQHSGYLYHISDRVGGCSARQWLLDNPKASLSNIRIVARGAIRALRALQRMSVLHRDIKPDNFMVDSNLSVTLIDLGSATAPGLEELNVNKEDYPLGDLNYLAPECLQGQTASLQSEIYALAVTLYELLTGHLPYKPVNPSRPTPPGRHEYIPASHWRSDVPDWMDAALRKACHPTPNQRYSALSEFDQDLNAPNPQLIKQQKRLPLLEQNPLRFWKAVSAILLLTSLTLAMLLIGKS</sequence>
<evidence type="ECO:0000259" key="7">
    <source>
        <dbReference type="PROSITE" id="PS50011"/>
    </source>
</evidence>
<organism evidence="9 10">
    <name type="scientific">Shewanella submarina</name>
    <dbReference type="NCBI Taxonomy" id="2016376"/>
    <lineage>
        <taxon>Bacteria</taxon>
        <taxon>Pseudomonadati</taxon>
        <taxon>Pseudomonadota</taxon>
        <taxon>Gammaproteobacteria</taxon>
        <taxon>Alteromonadales</taxon>
        <taxon>Shewanellaceae</taxon>
        <taxon>Shewanella</taxon>
    </lineage>
</organism>
<dbReference type="SMART" id="SM00220">
    <property type="entry name" value="S_TKc"/>
    <property type="match status" value="1"/>
</dbReference>